<evidence type="ECO:0000259" key="1">
    <source>
        <dbReference type="Pfam" id="PF08818"/>
    </source>
</evidence>
<evidence type="ECO:0000313" key="2">
    <source>
        <dbReference type="EMBL" id="KGI76718.1"/>
    </source>
</evidence>
<evidence type="ECO:0000313" key="3">
    <source>
        <dbReference type="EMBL" id="MBB6185054.1"/>
    </source>
</evidence>
<dbReference type="AlphaFoldDB" id="A0A099CRT4"/>
<dbReference type="EMBL" id="JACHET010000001">
    <property type="protein sequence ID" value="MBB6185054.1"/>
    <property type="molecule type" value="Genomic_DNA"/>
</dbReference>
<reference evidence="2 4" key="1">
    <citation type="submission" date="2014-09" db="EMBL/GenBank/DDBJ databases">
        <title>Xanthomonadaceae 3.5X direct submission.</title>
        <authorList>
            <person name="Fang T."/>
            <person name="Wang H."/>
        </authorList>
    </citation>
    <scope>NUCLEOTIDE SEQUENCE [LARGE SCALE GENOMIC DNA]</scope>
    <source>
        <strain evidence="2 4">3.5X</strain>
    </source>
</reference>
<gene>
    <name evidence="3" type="ORF">HNQ86_002399</name>
    <name evidence="2" type="ORF">LF63_0114250</name>
</gene>
<accession>A0A099CRT4</accession>
<protein>
    <recommendedName>
        <fullName evidence="1">YdhG-like domain-containing protein</fullName>
    </recommendedName>
</protein>
<dbReference type="EMBL" id="JROI01000016">
    <property type="protein sequence ID" value="KGI76718.1"/>
    <property type="molecule type" value="Genomic_DNA"/>
</dbReference>
<keyword evidence="4" id="KW-1185">Reference proteome</keyword>
<dbReference type="RefSeq" id="WP_043104214.1">
    <property type="nucleotide sequence ID" value="NZ_JACHET010000001.1"/>
</dbReference>
<dbReference type="HOGENOM" id="CLU_130420_0_0_6"/>
<dbReference type="SUPFAM" id="SSF159888">
    <property type="entry name" value="YdhG-like"/>
    <property type="match status" value="1"/>
</dbReference>
<dbReference type="OrthoDB" id="5951444at2"/>
<reference evidence="3 5" key="2">
    <citation type="submission" date="2020-08" db="EMBL/GenBank/DDBJ databases">
        <title>Genomic Encyclopedia of Type Strains, Phase IV (KMG-IV): sequencing the most valuable type-strain genomes for metagenomic binning, comparative biology and taxonomic classification.</title>
        <authorList>
            <person name="Goeker M."/>
        </authorList>
    </citation>
    <scope>NUCLEOTIDE SEQUENCE [LARGE SCALE GENOMIC DNA]</scope>
    <source>
        <strain evidence="3 5">DSM 107085</strain>
    </source>
</reference>
<comment type="caution">
    <text evidence="2">The sequence shown here is derived from an EMBL/GenBank/DDBJ whole genome shotgun (WGS) entry which is preliminary data.</text>
</comment>
<sequence>MSANKNLPTPASVDDYIDSIPDARRREECRTLLEIFGRLTGHAPMMWGPGMIGFGAFHYRYPSGREGDFFATGFAPRKDALSIYLMAGFDGQEALLERLGPHRTGKSCLYIRRLDRVDRPALEALIAGAFAEIGRRPGGVRAATHVD</sequence>
<dbReference type="Proteomes" id="UP000029708">
    <property type="component" value="Unassembled WGS sequence"/>
</dbReference>
<dbReference type="InterPro" id="IPR014922">
    <property type="entry name" value="YdhG-like"/>
</dbReference>
<dbReference type="Proteomes" id="UP000560000">
    <property type="component" value="Unassembled WGS sequence"/>
</dbReference>
<proteinExistence type="predicted"/>
<evidence type="ECO:0000313" key="4">
    <source>
        <dbReference type="Proteomes" id="UP000029708"/>
    </source>
</evidence>
<dbReference type="Pfam" id="PF08818">
    <property type="entry name" value="DUF1801"/>
    <property type="match status" value="1"/>
</dbReference>
<dbReference type="STRING" id="1543381.LF63_0114250"/>
<evidence type="ECO:0000313" key="5">
    <source>
        <dbReference type="Proteomes" id="UP000560000"/>
    </source>
</evidence>
<feature type="domain" description="YdhG-like" evidence="1">
    <location>
        <begin position="25"/>
        <end position="128"/>
    </location>
</feature>
<name>A0A099CRT4_9GAMM</name>
<organism evidence="2 4">
    <name type="scientific">Oleiagrimonas soli</name>
    <dbReference type="NCBI Taxonomy" id="1543381"/>
    <lineage>
        <taxon>Bacteria</taxon>
        <taxon>Pseudomonadati</taxon>
        <taxon>Pseudomonadota</taxon>
        <taxon>Gammaproteobacteria</taxon>
        <taxon>Lysobacterales</taxon>
        <taxon>Rhodanobacteraceae</taxon>
        <taxon>Oleiagrimonas</taxon>
    </lineage>
</organism>